<evidence type="ECO:0000256" key="4">
    <source>
        <dbReference type="ARBA" id="ARBA00022490"/>
    </source>
</evidence>
<dbReference type="STRING" id="400682.A0A1X7UXM3"/>
<accession>A0A1X7UXM3</accession>
<dbReference type="EnsemblMetazoa" id="Aqu2.1.32725_001">
    <property type="protein sequence ID" value="Aqu2.1.32725_001"/>
    <property type="gene ID" value="Aqu2.1.32725"/>
</dbReference>
<name>A0A1X7UXM3_AMPQE</name>
<keyword evidence="7" id="KW-0206">Cytoskeleton</keyword>
<gene>
    <name evidence="10" type="primary">109581701</name>
</gene>
<evidence type="ECO:0000256" key="8">
    <source>
        <dbReference type="ARBA" id="ARBA00025273"/>
    </source>
</evidence>
<dbReference type="AlphaFoldDB" id="A0A1X7UXM3"/>
<sequence>MSCRKINMSTDSCNLLMSHLSPSLSAPLSAKAKRKSRTPRKDEEHSDSVQKWGEKWNAVNKLLIKQGYPPLATDEEGLISTDETGSSVIYHTLNLLLEDLNRKDMIINHFMSSSEETPPSTDDALNKTTPSSENESLKKLVTELQYHNAKLKIDVMNRPHAAELKACQQRVSDLEAEIKQYRSCTKFDEVDVRNAIEHLKDIGAVLKVDKLIDIIPTLLSLQREVEKYKDIDPYLHAISSAVDSSSHSNLFCPSLWANASKEIKHWRDEIDELKELQVVFNDLLEAIESDRNGLRSTETHKALRKRKGSKRTPLSCKQLKDILQSWLLHIENEKAAQMGIVLSMIRHFQQLFDVPSLGGVYVAMTNIYRQFSEAHTAYRQLTSLMNRPGCPWQQLVYLIEKTIECKEKNFYVQLCDEYGDLSSEQVMDALALSSKFVPVFHKMTCDLQGILRVESLSAILPAVRRLTYSNH</sequence>
<comment type="function">
    <text evidence="8">Plays a role in the organization of both preexisting and nascent microtubules in interphase cells. During mitosis, required for the organization and orientation of the mitotic spindle.</text>
</comment>
<organism evidence="10">
    <name type="scientific">Amphimedon queenslandica</name>
    <name type="common">Sponge</name>
    <dbReference type="NCBI Taxonomy" id="400682"/>
    <lineage>
        <taxon>Eukaryota</taxon>
        <taxon>Metazoa</taxon>
        <taxon>Porifera</taxon>
        <taxon>Demospongiae</taxon>
        <taxon>Heteroscleromorpha</taxon>
        <taxon>Haplosclerida</taxon>
        <taxon>Niphatidae</taxon>
        <taxon>Amphimedon</taxon>
    </lineage>
</organism>
<evidence type="ECO:0000256" key="2">
    <source>
        <dbReference type="ARBA" id="ARBA00011832"/>
    </source>
</evidence>
<dbReference type="GO" id="GO:0043015">
    <property type="term" value="F:gamma-tubulin binding"/>
    <property type="evidence" value="ECO:0007669"/>
    <property type="project" value="InterPro"/>
</dbReference>
<evidence type="ECO:0000256" key="9">
    <source>
        <dbReference type="SAM" id="MobiDB-lite"/>
    </source>
</evidence>
<dbReference type="PANTHER" id="PTHR14594">
    <property type="entry name" value="CENTROSOMAL PROTEIN OF 70 KDA"/>
    <property type="match status" value="1"/>
</dbReference>
<evidence type="ECO:0000256" key="7">
    <source>
        <dbReference type="ARBA" id="ARBA00023212"/>
    </source>
</evidence>
<comment type="subunit">
    <text evidence="2">Directly interacts with tubulin-gamma; this interaction determines centrosomal localization.</text>
</comment>
<dbReference type="GO" id="GO:0060271">
    <property type="term" value="P:cilium assembly"/>
    <property type="evidence" value="ECO:0007669"/>
    <property type="project" value="InterPro"/>
</dbReference>
<dbReference type="EnsemblMetazoa" id="XM_019996029.1">
    <property type="protein sequence ID" value="XP_019851588.1"/>
    <property type="gene ID" value="LOC109581701"/>
</dbReference>
<reference evidence="11" key="1">
    <citation type="journal article" date="2010" name="Nature">
        <title>The Amphimedon queenslandica genome and the evolution of animal complexity.</title>
        <authorList>
            <person name="Srivastava M."/>
            <person name="Simakov O."/>
            <person name="Chapman J."/>
            <person name="Fahey B."/>
            <person name="Gauthier M.E."/>
            <person name="Mitros T."/>
            <person name="Richards G.S."/>
            <person name="Conaco C."/>
            <person name="Dacre M."/>
            <person name="Hellsten U."/>
            <person name="Larroux C."/>
            <person name="Putnam N.H."/>
            <person name="Stanke M."/>
            <person name="Adamska M."/>
            <person name="Darling A."/>
            <person name="Degnan S.M."/>
            <person name="Oakley T.H."/>
            <person name="Plachetzki D.C."/>
            <person name="Zhai Y."/>
            <person name="Adamski M."/>
            <person name="Calcino A."/>
            <person name="Cummins S.F."/>
            <person name="Goodstein D.M."/>
            <person name="Harris C."/>
            <person name="Jackson D.J."/>
            <person name="Leys S.P."/>
            <person name="Shu S."/>
            <person name="Woodcroft B.J."/>
            <person name="Vervoort M."/>
            <person name="Kosik K.S."/>
            <person name="Manning G."/>
            <person name="Degnan B.M."/>
            <person name="Rokhsar D.S."/>
        </authorList>
    </citation>
    <scope>NUCLEOTIDE SEQUENCE [LARGE SCALE GENOMIC DNA]</scope>
</reference>
<dbReference type="GO" id="GO:0005813">
    <property type="term" value="C:centrosome"/>
    <property type="evidence" value="ECO:0007669"/>
    <property type="project" value="UniProtKB-SubCell"/>
</dbReference>
<evidence type="ECO:0000256" key="6">
    <source>
        <dbReference type="ARBA" id="ARBA00023054"/>
    </source>
</evidence>
<reference evidence="10" key="2">
    <citation type="submission" date="2017-05" db="UniProtKB">
        <authorList>
            <consortium name="EnsemblMetazoa"/>
        </authorList>
    </citation>
    <scope>IDENTIFICATION</scope>
</reference>
<dbReference type="KEGG" id="aqu:109581701"/>
<dbReference type="InterPro" id="IPR037692">
    <property type="entry name" value="CEP70"/>
</dbReference>
<feature type="region of interest" description="Disordered" evidence="9">
    <location>
        <begin position="111"/>
        <end position="134"/>
    </location>
</feature>
<keyword evidence="5" id="KW-0802">TPR repeat</keyword>
<feature type="compositionally biased region" description="Polar residues" evidence="9">
    <location>
        <begin position="111"/>
        <end position="120"/>
    </location>
</feature>
<feature type="compositionally biased region" description="Basic and acidic residues" evidence="9">
    <location>
        <begin position="39"/>
        <end position="50"/>
    </location>
</feature>
<dbReference type="Proteomes" id="UP000007879">
    <property type="component" value="Unassembled WGS sequence"/>
</dbReference>
<dbReference type="GO" id="GO:0070507">
    <property type="term" value="P:regulation of microtubule cytoskeleton organization"/>
    <property type="evidence" value="ECO:0007669"/>
    <property type="project" value="InterPro"/>
</dbReference>
<proteinExistence type="predicted"/>
<dbReference type="OrthoDB" id="2020926at2759"/>
<evidence type="ECO:0000256" key="3">
    <source>
        <dbReference type="ARBA" id="ARBA00018408"/>
    </source>
</evidence>
<evidence type="ECO:0000256" key="5">
    <source>
        <dbReference type="ARBA" id="ARBA00022803"/>
    </source>
</evidence>
<dbReference type="InParanoid" id="A0A1X7UXM3"/>
<keyword evidence="6" id="KW-0175">Coiled coil</keyword>
<keyword evidence="4" id="KW-0963">Cytoplasm</keyword>
<dbReference type="PANTHER" id="PTHR14594:SF1">
    <property type="entry name" value="CENTROSOMAL PROTEIN OF 70 KDA"/>
    <property type="match status" value="1"/>
</dbReference>
<evidence type="ECO:0000256" key="1">
    <source>
        <dbReference type="ARBA" id="ARBA00004300"/>
    </source>
</evidence>
<feature type="region of interest" description="Disordered" evidence="9">
    <location>
        <begin position="26"/>
        <end position="50"/>
    </location>
</feature>
<keyword evidence="11" id="KW-1185">Reference proteome</keyword>
<evidence type="ECO:0000313" key="11">
    <source>
        <dbReference type="Proteomes" id="UP000007879"/>
    </source>
</evidence>
<protein>
    <recommendedName>
        <fullName evidence="3">Centrosomal protein of 70 kDa</fullName>
    </recommendedName>
</protein>
<comment type="subcellular location">
    <subcellularLocation>
        <location evidence="1">Cytoplasm</location>
        <location evidence="1">Cytoskeleton</location>
        <location evidence="1">Microtubule organizing center</location>
        <location evidence="1">Centrosome</location>
    </subcellularLocation>
</comment>
<evidence type="ECO:0000313" key="10">
    <source>
        <dbReference type="EnsemblMetazoa" id="Aqu2.1.32725_001"/>
    </source>
</evidence>